<organism evidence="2 3">
    <name type="scientific">Sinorhizobium psoraleae</name>
    <dbReference type="NCBI Taxonomy" id="520838"/>
    <lineage>
        <taxon>Bacteria</taxon>
        <taxon>Pseudomonadati</taxon>
        <taxon>Pseudomonadota</taxon>
        <taxon>Alphaproteobacteria</taxon>
        <taxon>Hyphomicrobiales</taxon>
        <taxon>Rhizobiaceae</taxon>
        <taxon>Sinorhizobium/Ensifer group</taxon>
        <taxon>Sinorhizobium</taxon>
    </lineage>
</organism>
<sequence length="240" mass="26962">MSDCCGNPSLFTDRHEITGRRDPYNPGEIRLYGRPGNIFKKSQDSNEDSEYYKEKMEELLRGNPKISPENYGDIIEAMGIMINEVIKKPGIIAAENVIIAVKTSQYFHYISVDTGVSGGFESVGVIYGYAYEGHCYKLPKPQIMILPVSPHKIVAAKCKCEREDEDEHEREHDCSCGCECGYSAKLGYVVWSVDKLERAVALDVRSDDLKTLVLDENMPGNRSPLAYAQSMALAPQRHRD</sequence>
<feature type="region of interest" description="Disordered" evidence="1">
    <location>
        <begin position="1"/>
        <end position="23"/>
    </location>
</feature>
<evidence type="ECO:0000313" key="2">
    <source>
        <dbReference type="EMBL" id="MCZ4092239.1"/>
    </source>
</evidence>
<proteinExistence type="predicted"/>
<comment type="caution">
    <text evidence="2">The sequence shown here is derived from an EMBL/GenBank/DDBJ whole genome shotgun (WGS) entry which is preliminary data.</text>
</comment>
<dbReference type="EMBL" id="JAPVOI010000004">
    <property type="protein sequence ID" value="MCZ4092239.1"/>
    <property type="molecule type" value="Genomic_DNA"/>
</dbReference>
<accession>A0ABT4KJU3</accession>
<keyword evidence="3" id="KW-1185">Reference proteome</keyword>
<evidence type="ECO:0000313" key="3">
    <source>
        <dbReference type="Proteomes" id="UP001079430"/>
    </source>
</evidence>
<name>A0ABT4KJU3_9HYPH</name>
<evidence type="ECO:0000256" key="1">
    <source>
        <dbReference type="SAM" id="MobiDB-lite"/>
    </source>
</evidence>
<dbReference type="Proteomes" id="UP001079430">
    <property type="component" value="Unassembled WGS sequence"/>
</dbReference>
<reference evidence="2" key="1">
    <citation type="submission" date="2022-10" db="EMBL/GenBank/DDBJ databases">
        <title>Whole genome sequencing of three plant growth promoting bacteria isolated from Vachellia tortilis subsp. raddiana in Morocco.</title>
        <authorList>
            <person name="Hnini M."/>
            <person name="Zouagui R."/>
            <person name="Zouagui H."/>
            <person name="Chemao Elfihri M.-W."/>
            <person name="Ibrahimi A."/>
            <person name="Sbabou L."/>
            <person name="Aurag J."/>
        </authorList>
    </citation>
    <scope>NUCLEOTIDE SEQUENCE</scope>
    <source>
        <strain evidence="2">LMR678</strain>
    </source>
</reference>
<gene>
    <name evidence="2" type="ORF">O3W52_19855</name>
</gene>
<feature type="compositionally biased region" description="Basic and acidic residues" evidence="1">
    <location>
        <begin position="12"/>
        <end position="23"/>
    </location>
</feature>
<dbReference type="RefSeq" id="WP_269282395.1">
    <property type="nucleotide sequence ID" value="NZ_JAPVOI010000004.1"/>
</dbReference>
<protein>
    <submittedName>
        <fullName evidence="2">Uncharacterized protein</fullName>
    </submittedName>
</protein>